<keyword evidence="4 5" id="KW-0472">Membrane</keyword>
<dbReference type="PANTHER" id="PTHR23508">
    <property type="entry name" value="CARBOXYLIC ACID TRANSPORTER PROTEIN HOMOLOG"/>
    <property type="match status" value="1"/>
</dbReference>
<keyword evidence="8" id="KW-1185">Reference proteome</keyword>
<evidence type="ECO:0000313" key="8">
    <source>
        <dbReference type="Proteomes" id="UP001138757"/>
    </source>
</evidence>
<organism evidence="7 8">
    <name type="scientific">Sphingobium nicotianae</name>
    <dbReference type="NCBI Taxonomy" id="2782607"/>
    <lineage>
        <taxon>Bacteria</taxon>
        <taxon>Pseudomonadati</taxon>
        <taxon>Pseudomonadota</taxon>
        <taxon>Alphaproteobacteria</taxon>
        <taxon>Sphingomonadales</taxon>
        <taxon>Sphingomonadaceae</taxon>
        <taxon>Sphingobium</taxon>
    </lineage>
</organism>
<evidence type="ECO:0000256" key="1">
    <source>
        <dbReference type="ARBA" id="ARBA00004141"/>
    </source>
</evidence>
<protein>
    <submittedName>
        <fullName evidence="7">MFS transporter</fullName>
    </submittedName>
</protein>
<feature type="transmembrane region" description="Helical" evidence="5">
    <location>
        <begin position="100"/>
        <end position="118"/>
    </location>
</feature>
<feature type="transmembrane region" description="Helical" evidence="5">
    <location>
        <begin position="329"/>
        <end position="350"/>
    </location>
</feature>
<dbReference type="PROSITE" id="PS00217">
    <property type="entry name" value="SUGAR_TRANSPORT_2"/>
    <property type="match status" value="1"/>
</dbReference>
<feature type="transmembrane region" description="Helical" evidence="5">
    <location>
        <begin position="157"/>
        <end position="178"/>
    </location>
</feature>
<dbReference type="Gene3D" id="1.20.1250.20">
    <property type="entry name" value="MFS general substrate transporter like domains"/>
    <property type="match status" value="1"/>
</dbReference>
<dbReference type="Pfam" id="PF07690">
    <property type="entry name" value="MFS_1"/>
    <property type="match status" value="1"/>
</dbReference>
<reference evidence="7" key="1">
    <citation type="submission" date="2021-05" db="EMBL/GenBank/DDBJ databases">
        <title>Genome of Sphingobium sp. strain.</title>
        <authorList>
            <person name="Fan R."/>
        </authorList>
    </citation>
    <scope>NUCLEOTIDE SEQUENCE</scope>
    <source>
        <strain evidence="7">H33</strain>
    </source>
</reference>
<evidence type="ECO:0000256" key="4">
    <source>
        <dbReference type="ARBA" id="ARBA00023136"/>
    </source>
</evidence>
<accession>A0A9X1DD98</accession>
<feature type="transmembrane region" description="Helical" evidence="5">
    <location>
        <begin position="307"/>
        <end position="324"/>
    </location>
</feature>
<name>A0A9X1DD98_9SPHN</name>
<dbReference type="PANTHER" id="PTHR23508:SF10">
    <property type="entry name" value="CARBOXYLIC ACID TRANSPORTER PROTEIN HOMOLOG"/>
    <property type="match status" value="1"/>
</dbReference>
<dbReference type="GO" id="GO:0005886">
    <property type="term" value="C:plasma membrane"/>
    <property type="evidence" value="ECO:0007669"/>
    <property type="project" value="TreeGrafter"/>
</dbReference>
<feature type="transmembrane region" description="Helical" evidence="5">
    <location>
        <begin position="397"/>
        <end position="417"/>
    </location>
</feature>
<evidence type="ECO:0000313" key="7">
    <source>
        <dbReference type="EMBL" id="MBT2187775.1"/>
    </source>
</evidence>
<comment type="subcellular location">
    <subcellularLocation>
        <location evidence="1">Membrane</location>
        <topology evidence="1">Multi-pass membrane protein</topology>
    </subcellularLocation>
</comment>
<comment type="caution">
    <text evidence="7">The sequence shown here is derived from an EMBL/GenBank/DDBJ whole genome shotgun (WGS) entry which is preliminary data.</text>
</comment>
<dbReference type="InterPro" id="IPR036259">
    <property type="entry name" value="MFS_trans_sf"/>
</dbReference>
<evidence type="ECO:0000256" key="3">
    <source>
        <dbReference type="ARBA" id="ARBA00022989"/>
    </source>
</evidence>
<dbReference type="InterPro" id="IPR011701">
    <property type="entry name" value="MFS"/>
</dbReference>
<keyword evidence="3 5" id="KW-1133">Transmembrane helix</keyword>
<dbReference type="EMBL" id="JAHGAW010000008">
    <property type="protein sequence ID" value="MBT2187775.1"/>
    <property type="molecule type" value="Genomic_DNA"/>
</dbReference>
<evidence type="ECO:0000256" key="5">
    <source>
        <dbReference type="SAM" id="Phobius"/>
    </source>
</evidence>
<dbReference type="InterPro" id="IPR005829">
    <property type="entry name" value="Sugar_transporter_CS"/>
</dbReference>
<feature type="transmembrane region" description="Helical" evidence="5">
    <location>
        <begin position="190"/>
        <end position="210"/>
    </location>
</feature>
<feature type="transmembrane region" description="Helical" evidence="5">
    <location>
        <begin position="423"/>
        <end position="441"/>
    </location>
</feature>
<dbReference type="GO" id="GO:0046943">
    <property type="term" value="F:carboxylic acid transmembrane transporter activity"/>
    <property type="evidence" value="ECO:0007669"/>
    <property type="project" value="TreeGrafter"/>
</dbReference>
<feature type="domain" description="Major facilitator superfamily (MFS) profile" evidence="6">
    <location>
        <begin position="35"/>
        <end position="444"/>
    </location>
</feature>
<dbReference type="SUPFAM" id="SSF103473">
    <property type="entry name" value="MFS general substrate transporter"/>
    <property type="match status" value="1"/>
</dbReference>
<evidence type="ECO:0000259" key="6">
    <source>
        <dbReference type="PROSITE" id="PS50850"/>
    </source>
</evidence>
<gene>
    <name evidence="7" type="ORF">KK488_12545</name>
</gene>
<proteinExistence type="predicted"/>
<evidence type="ECO:0000256" key="2">
    <source>
        <dbReference type="ARBA" id="ARBA00022692"/>
    </source>
</evidence>
<dbReference type="InterPro" id="IPR020846">
    <property type="entry name" value="MFS_dom"/>
</dbReference>
<sequence>MLTATMDAATPIPRPPGDVDAPIDLPRVTGLQLRVFIACALVLFCDGYDMQSLALAVPSLITQFGVTANDFSLALSASLFGMAIGGAVFAPLGDRIGRKPMLVAAMICLGASTLGALLIPSTLWIALCRLFTGIGLGIAGVNAAALSGEYAPARWRFLIMTVLTCFVPLGAFLGAMTAPAIIDALTWRGIFYVGGFGPILIGCIALLLTAESLKWLLLRRPADPRIAVIARQLAPTLDPAELTVSTDQGATRQSVFGLLMPAHRIRTLVVWLSVGSGAFSLYLMMSWLPTMLKEAHWSSADALRGTAAVQLGGIFSSLLMAWAIDRRKLLPAVLCGYGCALLAFLAIGLLPGSVLGWQMLLVLAGAGTSGMQAVWMAIAVVLYPLELRATSAGWLSCVSRIGAVAAPFAGGAALAAGVEPRHMLLGLVVPVGISILAILLARRHFVPPPAVILTGEAP</sequence>
<dbReference type="PROSITE" id="PS50850">
    <property type="entry name" value="MFS"/>
    <property type="match status" value="1"/>
</dbReference>
<keyword evidence="2 5" id="KW-0812">Transmembrane</keyword>
<feature type="transmembrane region" description="Helical" evidence="5">
    <location>
        <begin position="73"/>
        <end position="93"/>
    </location>
</feature>
<feature type="transmembrane region" description="Helical" evidence="5">
    <location>
        <begin position="124"/>
        <end position="145"/>
    </location>
</feature>
<dbReference type="AlphaFoldDB" id="A0A9X1DD98"/>
<dbReference type="Proteomes" id="UP001138757">
    <property type="component" value="Unassembled WGS sequence"/>
</dbReference>
<feature type="transmembrane region" description="Helical" evidence="5">
    <location>
        <begin position="268"/>
        <end position="287"/>
    </location>
</feature>
<feature type="transmembrane region" description="Helical" evidence="5">
    <location>
        <begin position="356"/>
        <end position="385"/>
    </location>
</feature>